<reference evidence="3 4" key="1">
    <citation type="submission" date="2019-09" db="EMBL/GenBank/DDBJ databases">
        <authorList>
            <person name="Wang X."/>
        </authorList>
    </citation>
    <scope>NUCLEOTIDE SEQUENCE [LARGE SCALE GENOMIC DNA]</scope>
    <source>
        <strain evidence="3 4">CICC 11023</strain>
    </source>
</reference>
<gene>
    <name evidence="3" type="ORF">F3087_30985</name>
</gene>
<organism evidence="3 4">
    <name type="scientific">Nocardia colli</name>
    <dbReference type="NCBI Taxonomy" id="2545717"/>
    <lineage>
        <taxon>Bacteria</taxon>
        <taxon>Bacillati</taxon>
        <taxon>Actinomycetota</taxon>
        <taxon>Actinomycetes</taxon>
        <taxon>Mycobacteriales</taxon>
        <taxon>Nocardiaceae</taxon>
        <taxon>Nocardia</taxon>
    </lineage>
</organism>
<keyword evidence="2" id="KW-0732">Signal</keyword>
<name>A0A5N0EAS3_9NOCA</name>
<dbReference type="AlphaFoldDB" id="A0A5N0EAS3"/>
<feature type="chain" id="PRO_5039005309" evidence="2">
    <location>
        <begin position="37"/>
        <end position="213"/>
    </location>
</feature>
<dbReference type="PROSITE" id="PS51257">
    <property type="entry name" value="PROKAR_LIPOPROTEIN"/>
    <property type="match status" value="1"/>
</dbReference>
<dbReference type="RefSeq" id="WP_150405605.1">
    <property type="nucleotide sequence ID" value="NZ_VXLC01000016.1"/>
</dbReference>
<dbReference type="EMBL" id="VXLC01000016">
    <property type="protein sequence ID" value="KAA8885245.1"/>
    <property type="molecule type" value="Genomic_DNA"/>
</dbReference>
<evidence type="ECO:0000256" key="2">
    <source>
        <dbReference type="SAM" id="SignalP"/>
    </source>
</evidence>
<proteinExistence type="predicted"/>
<evidence type="ECO:0000313" key="4">
    <source>
        <dbReference type="Proteomes" id="UP000323876"/>
    </source>
</evidence>
<feature type="region of interest" description="Disordered" evidence="1">
    <location>
        <begin position="133"/>
        <end position="160"/>
    </location>
</feature>
<accession>A0A5N0EAS3</accession>
<dbReference type="Proteomes" id="UP000323876">
    <property type="component" value="Unassembled WGS sequence"/>
</dbReference>
<evidence type="ECO:0000313" key="3">
    <source>
        <dbReference type="EMBL" id="KAA8885245.1"/>
    </source>
</evidence>
<feature type="compositionally biased region" description="Polar residues" evidence="1">
    <location>
        <begin position="148"/>
        <end position="160"/>
    </location>
</feature>
<feature type="signal peptide" evidence="2">
    <location>
        <begin position="1"/>
        <end position="36"/>
    </location>
</feature>
<comment type="caution">
    <text evidence="3">The sequence shown here is derived from an EMBL/GenBank/DDBJ whole genome shotgun (WGS) entry which is preliminary data.</text>
</comment>
<dbReference type="OrthoDB" id="4568490at2"/>
<sequence length="213" mass="23177">MGLVRRRLRNIEKEMSRPTAALLLAAALAISGCAAAPHTPAIADTSWAPTPDAETIDRILDSPEATRLAASFLRSQHPPLTTETPHPLHRNGTQILIYATNPNFATDPRSPLQNAGTPSYIAVPATITPRTTPDTIQLTPTPPHTPQAIATGTEESQAAQSLPTNARLLLDYPTHTWFAWTQTRITTISSSTNPTLNGKEFDSNQFKQWLTSR</sequence>
<evidence type="ECO:0000256" key="1">
    <source>
        <dbReference type="SAM" id="MobiDB-lite"/>
    </source>
</evidence>
<keyword evidence="4" id="KW-1185">Reference proteome</keyword>
<protein>
    <submittedName>
        <fullName evidence="3">Uncharacterized protein</fullName>
    </submittedName>
</protein>